<keyword evidence="1" id="KW-0238">DNA-binding</keyword>
<organism evidence="3 4">
    <name type="scientific">Blastomyces percursus</name>
    <dbReference type="NCBI Taxonomy" id="1658174"/>
    <lineage>
        <taxon>Eukaryota</taxon>
        <taxon>Fungi</taxon>
        <taxon>Dikarya</taxon>
        <taxon>Ascomycota</taxon>
        <taxon>Pezizomycotina</taxon>
        <taxon>Eurotiomycetes</taxon>
        <taxon>Eurotiomycetidae</taxon>
        <taxon>Onygenales</taxon>
        <taxon>Ajellomycetaceae</taxon>
        <taxon>Blastomyces</taxon>
    </lineage>
</organism>
<sequence length="208" mass="23661">MNEVRCTACSMGGFLELPNVIQKNALFRSHLVIRNDLIHGNKRLNRKIGKFVVRDSVPYSMTVALDQVVFNVLQRGSPQLKFRGFPSRAVKMCLPDMISRQWTPINAITTQKIKLLSPEYKVSKQKDTGNQTANKEQANQLSIGFPQEEALKSWVAQLDKAGQPPTVEVIRKYANSIRAESHTHPVNPPPTVGHNWPYRLIKRLDEYE</sequence>
<evidence type="ECO:0000313" key="4">
    <source>
        <dbReference type="Proteomes" id="UP000242791"/>
    </source>
</evidence>
<reference evidence="3 4" key="1">
    <citation type="submission" date="2015-08" db="EMBL/GenBank/DDBJ databases">
        <title>Emmonsia species relationships and genome sequence.</title>
        <authorList>
            <person name="Cuomo C.A."/>
            <person name="Schwartz I.S."/>
            <person name="Kenyon C."/>
            <person name="De Hoog G.S."/>
            <person name="Govender N.P."/>
            <person name="Botha A."/>
            <person name="Moreno L."/>
            <person name="De Vries M."/>
            <person name="Munoz J.F."/>
            <person name="Stielow J.B."/>
        </authorList>
    </citation>
    <scope>NUCLEOTIDE SEQUENCE [LARGE SCALE GENOMIC DNA]</scope>
    <source>
        <strain evidence="3 4">EI222</strain>
    </source>
</reference>
<comment type="caution">
    <text evidence="3">The sequence shown here is derived from an EMBL/GenBank/DDBJ whole genome shotgun (WGS) entry which is preliminary data.</text>
</comment>
<dbReference type="VEuPathDB" id="FungiDB:ACJ73_01466"/>
<evidence type="ECO:0000256" key="1">
    <source>
        <dbReference type="ARBA" id="ARBA00023125"/>
    </source>
</evidence>
<keyword evidence="4" id="KW-1185">Reference proteome</keyword>
<name>A0A1J9QEA5_9EURO</name>
<protein>
    <recommendedName>
        <fullName evidence="2">HTH CENPB-type domain-containing protein</fullName>
    </recommendedName>
</protein>
<dbReference type="Proteomes" id="UP000242791">
    <property type="component" value="Unassembled WGS sequence"/>
</dbReference>
<dbReference type="OrthoDB" id="10610737at2759"/>
<dbReference type="GO" id="GO:0003677">
    <property type="term" value="F:DNA binding"/>
    <property type="evidence" value="ECO:0007669"/>
    <property type="project" value="UniProtKB-KW"/>
</dbReference>
<evidence type="ECO:0000259" key="2">
    <source>
        <dbReference type="PROSITE" id="PS51253"/>
    </source>
</evidence>
<dbReference type="STRING" id="1658174.A0A1J9QEA5"/>
<dbReference type="InterPro" id="IPR006600">
    <property type="entry name" value="HTH_CenpB_DNA-bd_dom"/>
</dbReference>
<feature type="domain" description="HTH CENPB-type" evidence="2">
    <location>
        <begin position="135"/>
        <end position="208"/>
    </location>
</feature>
<dbReference type="EMBL" id="LGTZ01000134">
    <property type="protein sequence ID" value="OJD27134.1"/>
    <property type="molecule type" value="Genomic_DNA"/>
</dbReference>
<accession>A0A1J9QEA5</accession>
<dbReference type="AlphaFoldDB" id="A0A1J9QEA5"/>
<evidence type="ECO:0000313" key="3">
    <source>
        <dbReference type="EMBL" id="OJD27134.1"/>
    </source>
</evidence>
<gene>
    <name evidence="3" type="ORF">ACJ73_01466</name>
</gene>
<dbReference type="Pfam" id="PF03221">
    <property type="entry name" value="HTH_Tnp_Tc5"/>
    <property type="match status" value="1"/>
</dbReference>
<proteinExistence type="predicted"/>
<dbReference type="PROSITE" id="PS51253">
    <property type="entry name" value="HTH_CENPB"/>
    <property type="match status" value="1"/>
</dbReference>